<proteinExistence type="predicted"/>
<accession>A0AAW1VSD8</accession>
<reference evidence="1 2" key="1">
    <citation type="journal article" date="2023" name="G3 (Bethesda)">
        <title>A chromosome-length genome assembly and annotation of blackberry (Rubus argutus, cv. 'Hillquist').</title>
        <authorList>
            <person name="Bruna T."/>
            <person name="Aryal R."/>
            <person name="Dudchenko O."/>
            <person name="Sargent D.J."/>
            <person name="Mead D."/>
            <person name="Buti M."/>
            <person name="Cavallini A."/>
            <person name="Hytonen T."/>
            <person name="Andres J."/>
            <person name="Pham M."/>
            <person name="Weisz D."/>
            <person name="Mascagni F."/>
            <person name="Usai G."/>
            <person name="Natali L."/>
            <person name="Bassil N."/>
            <person name="Fernandez G.E."/>
            <person name="Lomsadze A."/>
            <person name="Armour M."/>
            <person name="Olukolu B."/>
            <person name="Poorten T."/>
            <person name="Britton C."/>
            <person name="Davik J."/>
            <person name="Ashrafi H."/>
            <person name="Aiden E.L."/>
            <person name="Borodovsky M."/>
            <person name="Worthington M."/>
        </authorList>
    </citation>
    <scope>NUCLEOTIDE SEQUENCE [LARGE SCALE GENOMIC DNA]</scope>
    <source>
        <strain evidence="1">PI 553951</strain>
    </source>
</reference>
<gene>
    <name evidence="1" type="ORF">M0R45_035221</name>
</gene>
<sequence>MAIVSAKLCRSLLPIHCRLRKYCSINSISPSHALEETVKNAVEAKAYQKIPDLLISYEQACRNPNPFSFLSTFPHNLRMRVVDEILQSFIPLRPRSRAQSAYAYLLSFTLQSSNALPLALAILQRTLSLWLRSRCANPSSPIFCLADCRTEISGCLDSGEYILAGKVVMGMTDKGFIPYIRTRHKVVERLAGAGEWKLANAVRQRFAELRS</sequence>
<name>A0AAW1VSD8_RUBAR</name>
<organism evidence="1 2">
    <name type="scientific">Rubus argutus</name>
    <name type="common">Southern blackberry</name>
    <dbReference type="NCBI Taxonomy" id="59490"/>
    <lineage>
        <taxon>Eukaryota</taxon>
        <taxon>Viridiplantae</taxon>
        <taxon>Streptophyta</taxon>
        <taxon>Embryophyta</taxon>
        <taxon>Tracheophyta</taxon>
        <taxon>Spermatophyta</taxon>
        <taxon>Magnoliopsida</taxon>
        <taxon>eudicotyledons</taxon>
        <taxon>Gunneridae</taxon>
        <taxon>Pentapetalae</taxon>
        <taxon>rosids</taxon>
        <taxon>fabids</taxon>
        <taxon>Rosales</taxon>
        <taxon>Rosaceae</taxon>
        <taxon>Rosoideae</taxon>
        <taxon>Rosoideae incertae sedis</taxon>
        <taxon>Rubus</taxon>
    </lineage>
</organism>
<evidence type="ECO:0000313" key="1">
    <source>
        <dbReference type="EMBL" id="KAK9911304.1"/>
    </source>
</evidence>
<dbReference type="Proteomes" id="UP001457282">
    <property type="component" value="Unassembled WGS sequence"/>
</dbReference>
<keyword evidence="2" id="KW-1185">Reference proteome</keyword>
<protein>
    <submittedName>
        <fullName evidence="1">Uncharacterized protein</fullName>
    </submittedName>
</protein>
<dbReference type="AlphaFoldDB" id="A0AAW1VSD8"/>
<evidence type="ECO:0000313" key="2">
    <source>
        <dbReference type="Proteomes" id="UP001457282"/>
    </source>
</evidence>
<dbReference type="EMBL" id="JBEDUW010000007">
    <property type="protein sequence ID" value="KAK9911304.1"/>
    <property type="molecule type" value="Genomic_DNA"/>
</dbReference>
<comment type="caution">
    <text evidence="1">The sequence shown here is derived from an EMBL/GenBank/DDBJ whole genome shotgun (WGS) entry which is preliminary data.</text>
</comment>